<evidence type="ECO:0000313" key="3">
    <source>
        <dbReference type="Proteomes" id="UP000397656"/>
    </source>
</evidence>
<protein>
    <submittedName>
        <fullName evidence="2">Uncharacterized protein</fullName>
    </submittedName>
</protein>
<dbReference type="GeneID" id="98403851"/>
<feature type="region of interest" description="Disordered" evidence="1">
    <location>
        <begin position="28"/>
        <end position="51"/>
    </location>
</feature>
<proteinExistence type="predicted"/>
<sequence>MFLETSVPGNFDQTVVNRHGGAMLVKSRPGETTFQVRRPPMPRTPANAAAP</sequence>
<evidence type="ECO:0000313" key="2">
    <source>
        <dbReference type="EMBL" id="QOT80369.1"/>
    </source>
</evidence>
<name>A0A7M2H7W1_9BURK</name>
<gene>
    <name evidence="2" type="ORF">F7R26_023240</name>
</gene>
<accession>A0A7M2H7W1</accession>
<dbReference type="EMBL" id="CP062804">
    <property type="protein sequence ID" value="QOT80369.1"/>
    <property type="molecule type" value="Genomic_DNA"/>
</dbReference>
<reference evidence="2 3" key="1">
    <citation type="submission" date="2020-10" db="EMBL/GenBank/DDBJ databases">
        <title>Complete genome sequence of Cupriavidus basilensis CCUG 49340T.</title>
        <authorList>
            <person name="Salva-Serra F."/>
            <person name="Donoso R.A."/>
            <person name="Cho K.H."/>
            <person name="Yoo J.A."/>
            <person name="Lee K."/>
            <person name="Yoon S.-H."/>
            <person name="Perez-Pantoja D."/>
            <person name="Moore E.R.B."/>
        </authorList>
    </citation>
    <scope>NUCLEOTIDE SEQUENCE [LARGE SCALE GENOMIC DNA]</scope>
    <source>
        <strain evidence="3">CCUG 49340</strain>
    </source>
</reference>
<dbReference type="RefSeq" id="WP_170301749.1">
    <property type="nucleotide sequence ID" value="NZ_CP062804.1"/>
</dbReference>
<organism evidence="2 3">
    <name type="scientific">Cupriavidus basilensis</name>
    <dbReference type="NCBI Taxonomy" id="68895"/>
    <lineage>
        <taxon>Bacteria</taxon>
        <taxon>Pseudomonadati</taxon>
        <taxon>Pseudomonadota</taxon>
        <taxon>Betaproteobacteria</taxon>
        <taxon>Burkholderiales</taxon>
        <taxon>Burkholderiaceae</taxon>
        <taxon>Cupriavidus</taxon>
    </lineage>
</organism>
<dbReference type="AlphaFoldDB" id="A0A7M2H7W1"/>
<dbReference type="Proteomes" id="UP000397656">
    <property type="component" value="Chromosome 2"/>
</dbReference>
<evidence type="ECO:0000256" key="1">
    <source>
        <dbReference type="SAM" id="MobiDB-lite"/>
    </source>
</evidence>